<dbReference type="Gene3D" id="1.10.287.130">
    <property type="match status" value="1"/>
</dbReference>
<keyword evidence="6" id="KW-1185">Reference proteome</keyword>
<dbReference type="Proteomes" id="UP000318521">
    <property type="component" value="Unassembled WGS sequence"/>
</dbReference>
<comment type="caution">
    <text evidence="5">The sequence shown here is derived from an EMBL/GenBank/DDBJ whole genome shotgun (WGS) entry which is preliminary data.</text>
</comment>
<accession>A0A553ZWC4</accession>
<dbReference type="InterPro" id="IPR016122">
    <property type="entry name" value="SpoOB_C"/>
</dbReference>
<dbReference type="OrthoDB" id="2375606at2"/>
<keyword evidence="1" id="KW-0597">Phosphoprotein</keyword>
<proteinExistence type="predicted"/>
<dbReference type="AlphaFoldDB" id="A0A553ZWC4"/>
<dbReference type="EMBL" id="VLXZ01000009">
    <property type="protein sequence ID" value="TSB45771.1"/>
    <property type="molecule type" value="Genomic_DNA"/>
</dbReference>
<evidence type="ECO:0000256" key="3">
    <source>
        <dbReference type="ARBA" id="ARBA00022777"/>
    </source>
</evidence>
<evidence type="ECO:0000259" key="4">
    <source>
        <dbReference type="SMART" id="SM01317"/>
    </source>
</evidence>
<keyword evidence="3" id="KW-0418">Kinase</keyword>
<dbReference type="GO" id="GO:0000155">
    <property type="term" value="F:phosphorelay sensor kinase activity"/>
    <property type="evidence" value="ECO:0007669"/>
    <property type="project" value="InterPro"/>
</dbReference>
<sequence>MSKHEDIILALKHTRHDWLNVIQLIKGNLALGHYERIEDIIQQTTDHSLNESKLFNISAPELTLFLIGYNWSSQKVKLSYHVEGEEFTLTDWDQRLLNTFKAITDILSNASSLAIENSLLISFTFYKNDFKIMFEYAGKTDLKESNWDDAITNASKDGIRLSLLQQTEYECILSILINES</sequence>
<gene>
    <name evidence="5" type="ORF">FN960_14900</name>
</gene>
<dbReference type="Pfam" id="PF14682">
    <property type="entry name" value="SPOB_ab"/>
    <property type="match status" value="1"/>
</dbReference>
<feature type="domain" description="Sporulation initiation phosphotransferase B C-terminal" evidence="4">
    <location>
        <begin position="59"/>
        <end position="173"/>
    </location>
</feature>
<organism evidence="5 6">
    <name type="scientific">Alkalicoccobacillus porphyridii</name>
    <dbReference type="NCBI Taxonomy" id="2597270"/>
    <lineage>
        <taxon>Bacteria</taxon>
        <taxon>Bacillati</taxon>
        <taxon>Bacillota</taxon>
        <taxon>Bacilli</taxon>
        <taxon>Bacillales</taxon>
        <taxon>Bacillaceae</taxon>
        <taxon>Alkalicoccobacillus</taxon>
    </lineage>
</organism>
<keyword evidence="2" id="KW-0808">Transferase</keyword>
<dbReference type="InterPro" id="IPR016120">
    <property type="entry name" value="Sig_transdc_His_kin_SpoOB"/>
</dbReference>
<dbReference type="InterPro" id="IPR037100">
    <property type="entry name" value="Spo0B_C_sf"/>
</dbReference>
<dbReference type="Gene3D" id="3.30.565.30">
    <property type="entry name" value="Sporulation initiation phosphotransferase B (SpoOB), C-terminal domain"/>
    <property type="match status" value="1"/>
</dbReference>
<dbReference type="InterPro" id="IPR039506">
    <property type="entry name" value="SPOB_a"/>
</dbReference>
<dbReference type="RefSeq" id="WP_143849604.1">
    <property type="nucleotide sequence ID" value="NZ_VLXZ01000009.1"/>
</dbReference>
<protein>
    <recommendedName>
        <fullName evidence="4">Sporulation initiation phosphotransferase B C-terminal domain-containing protein</fullName>
    </recommendedName>
</protein>
<name>A0A553ZWC4_9BACI</name>
<dbReference type="SMART" id="SM01317">
    <property type="entry name" value="SPOB_ab"/>
    <property type="match status" value="1"/>
</dbReference>
<evidence type="ECO:0000256" key="2">
    <source>
        <dbReference type="ARBA" id="ARBA00022679"/>
    </source>
</evidence>
<evidence type="ECO:0000313" key="5">
    <source>
        <dbReference type="EMBL" id="TSB45771.1"/>
    </source>
</evidence>
<evidence type="ECO:0000256" key="1">
    <source>
        <dbReference type="ARBA" id="ARBA00022553"/>
    </source>
</evidence>
<evidence type="ECO:0000313" key="6">
    <source>
        <dbReference type="Proteomes" id="UP000318521"/>
    </source>
</evidence>
<dbReference type="SUPFAM" id="SSF55890">
    <property type="entry name" value="Sporulation response regulatory protein Spo0B"/>
    <property type="match status" value="1"/>
</dbReference>
<dbReference type="Pfam" id="PF14689">
    <property type="entry name" value="SPOB_a"/>
    <property type="match status" value="1"/>
</dbReference>
<reference evidence="5 6" key="1">
    <citation type="submission" date="2019-07" db="EMBL/GenBank/DDBJ databases">
        <authorList>
            <person name="Park Y.J."/>
            <person name="Jeong S.E."/>
            <person name="Jung H.S."/>
        </authorList>
    </citation>
    <scope>NUCLEOTIDE SEQUENCE [LARGE SCALE GENOMIC DNA]</scope>
    <source>
        <strain evidence="6">P16(2019)</strain>
    </source>
</reference>